<dbReference type="VEuPathDB" id="VectorBase:GAUT009436"/>
<accession>A0A1A9UMK2</accession>
<dbReference type="Proteomes" id="UP000078200">
    <property type="component" value="Unassembled WGS sequence"/>
</dbReference>
<organism evidence="1 2">
    <name type="scientific">Glossina austeni</name>
    <name type="common">Savannah tsetse fly</name>
    <dbReference type="NCBI Taxonomy" id="7395"/>
    <lineage>
        <taxon>Eukaryota</taxon>
        <taxon>Metazoa</taxon>
        <taxon>Ecdysozoa</taxon>
        <taxon>Arthropoda</taxon>
        <taxon>Hexapoda</taxon>
        <taxon>Insecta</taxon>
        <taxon>Pterygota</taxon>
        <taxon>Neoptera</taxon>
        <taxon>Endopterygota</taxon>
        <taxon>Diptera</taxon>
        <taxon>Brachycera</taxon>
        <taxon>Muscomorpha</taxon>
        <taxon>Hippoboscoidea</taxon>
        <taxon>Glossinidae</taxon>
        <taxon>Glossina</taxon>
    </lineage>
</organism>
<sequence length="130" mass="15457">MEDKINHFGLKRTSKTIVYIKQKLNYLLCLYRLYTCSEMVAIGFPEKEVMLSIRFVVLKKAYFQFSSSKVQFIIWFGGPVDNIAQTRIEFWLLRKIVYKDLFSPISPNSDNKFKKFHFVFLKPLTNLNEI</sequence>
<keyword evidence="2" id="KW-1185">Reference proteome</keyword>
<dbReference type="AlphaFoldDB" id="A0A1A9UMK2"/>
<dbReference type="EnsemblMetazoa" id="GAUT009436-RA">
    <property type="protein sequence ID" value="GAUT009436-PA"/>
    <property type="gene ID" value="GAUT009436"/>
</dbReference>
<evidence type="ECO:0000313" key="1">
    <source>
        <dbReference type="EnsemblMetazoa" id="GAUT009436-PA"/>
    </source>
</evidence>
<protein>
    <submittedName>
        <fullName evidence="1">Uncharacterized protein</fullName>
    </submittedName>
</protein>
<name>A0A1A9UMK2_GLOAU</name>
<reference evidence="1" key="1">
    <citation type="submission" date="2020-05" db="UniProtKB">
        <authorList>
            <consortium name="EnsemblMetazoa"/>
        </authorList>
    </citation>
    <scope>IDENTIFICATION</scope>
    <source>
        <strain evidence="1">TTRI</strain>
    </source>
</reference>
<proteinExistence type="predicted"/>
<evidence type="ECO:0000313" key="2">
    <source>
        <dbReference type="Proteomes" id="UP000078200"/>
    </source>
</evidence>